<proteinExistence type="predicted"/>
<comment type="caution">
    <text evidence="6">The sequence shown here is derived from an EMBL/GenBank/DDBJ whole genome shotgun (WGS) entry which is preliminary data.</text>
</comment>
<keyword evidence="4" id="KW-0472">Membrane</keyword>
<accession>A0A227PKB2</accession>
<keyword evidence="2" id="KW-0812">Transmembrane</keyword>
<evidence type="ECO:0000256" key="2">
    <source>
        <dbReference type="ARBA" id="ARBA00022692"/>
    </source>
</evidence>
<dbReference type="Pfam" id="PF06271">
    <property type="entry name" value="RDD"/>
    <property type="match status" value="1"/>
</dbReference>
<dbReference type="RefSeq" id="WP_244285325.1">
    <property type="nucleotide sequence ID" value="NZ_MUGS01000002.1"/>
</dbReference>
<keyword evidence="3" id="KW-1133">Transmembrane helix</keyword>
<evidence type="ECO:0000256" key="1">
    <source>
        <dbReference type="ARBA" id="ARBA00004141"/>
    </source>
</evidence>
<sequence length="96" mass="11144">MLNYLVMEWFFGRSFGKLMTGTIVVDKNGIKPGFDVIFIRTLCRLIPFDPLSFLGKSGRLWHDSLSNTYVVNKKVLDENVKMFHEFNLIGIKEEIN</sequence>
<evidence type="ECO:0000259" key="5">
    <source>
        <dbReference type="Pfam" id="PF06271"/>
    </source>
</evidence>
<gene>
    <name evidence="6" type="ORF">B0A64_02035</name>
</gene>
<dbReference type="GO" id="GO:0016020">
    <property type="term" value="C:membrane"/>
    <property type="evidence" value="ECO:0007669"/>
    <property type="project" value="UniProtKB-SubCell"/>
</dbReference>
<keyword evidence="7" id="KW-1185">Reference proteome</keyword>
<protein>
    <recommendedName>
        <fullName evidence="5">RDD domain-containing protein</fullName>
    </recommendedName>
</protein>
<organism evidence="6 7">
    <name type="scientific">Flavobacterium araucananum</name>
    <dbReference type="NCBI Taxonomy" id="946678"/>
    <lineage>
        <taxon>Bacteria</taxon>
        <taxon>Pseudomonadati</taxon>
        <taxon>Bacteroidota</taxon>
        <taxon>Flavobacteriia</taxon>
        <taxon>Flavobacteriales</taxon>
        <taxon>Flavobacteriaceae</taxon>
        <taxon>Flavobacterium</taxon>
    </lineage>
</organism>
<evidence type="ECO:0000256" key="3">
    <source>
        <dbReference type="ARBA" id="ARBA00022989"/>
    </source>
</evidence>
<dbReference type="AlphaFoldDB" id="A0A227PKB2"/>
<dbReference type="EMBL" id="MUGS01000002">
    <property type="protein sequence ID" value="OXG09556.1"/>
    <property type="molecule type" value="Genomic_DNA"/>
</dbReference>
<reference evidence="6 7" key="1">
    <citation type="submission" date="2016-11" db="EMBL/GenBank/DDBJ databases">
        <title>Whole genomes of Flavobacteriaceae.</title>
        <authorList>
            <person name="Stine C."/>
            <person name="Li C."/>
            <person name="Tadesse D."/>
        </authorList>
    </citation>
    <scope>NUCLEOTIDE SEQUENCE [LARGE SCALE GENOMIC DNA]</scope>
    <source>
        <strain evidence="6 7">DSM 24704</strain>
    </source>
</reference>
<feature type="domain" description="RDD" evidence="5">
    <location>
        <begin position="3"/>
        <end position="54"/>
    </location>
</feature>
<evidence type="ECO:0000256" key="4">
    <source>
        <dbReference type="ARBA" id="ARBA00023136"/>
    </source>
</evidence>
<dbReference type="Proteomes" id="UP000214684">
    <property type="component" value="Unassembled WGS sequence"/>
</dbReference>
<dbReference type="InterPro" id="IPR010432">
    <property type="entry name" value="RDD"/>
</dbReference>
<name>A0A227PKB2_9FLAO</name>
<comment type="subcellular location">
    <subcellularLocation>
        <location evidence="1">Membrane</location>
        <topology evidence="1">Multi-pass membrane protein</topology>
    </subcellularLocation>
</comment>
<evidence type="ECO:0000313" key="6">
    <source>
        <dbReference type="EMBL" id="OXG09556.1"/>
    </source>
</evidence>
<evidence type="ECO:0000313" key="7">
    <source>
        <dbReference type="Proteomes" id="UP000214684"/>
    </source>
</evidence>